<reference evidence="2" key="1">
    <citation type="submission" date="2021-01" db="EMBL/GenBank/DDBJ databases">
        <authorList>
            <person name="Kaushik A."/>
        </authorList>
    </citation>
    <scope>NUCLEOTIDE SEQUENCE</scope>
    <source>
        <strain evidence="2">AG5</strain>
    </source>
</reference>
<proteinExistence type="predicted"/>
<organism evidence="2 3">
    <name type="scientific">Rhizoctonia solani</name>
    <dbReference type="NCBI Taxonomy" id="456999"/>
    <lineage>
        <taxon>Eukaryota</taxon>
        <taxon>Fungi</taxon>
        <taxon>Dikarya</taxon>
        <taxon>Basidiomycota</taxon>
        <taxon>Agaricomycotina</taxon>
        <taxon>Agaricomycetes</taxon>
        <taxon>Cantharellales</taxon>
        <taxon>Ceratobasidiaceae</taxon>
        <taxon>Rhizoctonia</taxon>
    </lineage>
</organism>
<name>A0A8H3E234_9AGAM</name>
<protein>
    <submittedName>
        <fullName evidence="2">Uncharacterized protein</fullName>
    </submittedName>
</protein>
<dbReference type="EMBL" id="CAJNJQ010002022">
    <property type="protein sequence ID" value="CAE7158717.1"/>
    <property type="molecule type" value="Genomic_DNA"/>
</dbReference>
<feature type="region of interest" description="Disordered" evidence="1">
    <location>
        <begin position="238"/>
        <end position="277"/>
    </location>
</feature>
<dbReference type="AlphaFoldDB" id="A0A8H3E234"/>
<gene>
    <name evidence="2" type="ORF">RDB_LOCUS96747</name>
</gene>
<dbReference type="Proteomes" id="UP000663827">
    <property type="component" value="Unassembled WGS sequence"/>
</dbReference>
<evidence type="ECO:0000256" key="1">
    <source>
        <dbReference type="SAM" id="MobiDB-lite"/>
    </source>
</evidence>
<evidence type="ECO:0000313" key="2">
    <source>
        <dbReference type="EMBL" id="CAE7158717.1"/>
    </source>
</evidence>
<accession>A0A8H3E234</accession>
<feature type="compositionally biased region" description="Polar residues" evidence="1">
    <location>
        <begin position="238"/>
        <end position="258"/>
    </location>
</feature>
<sequence length="346" mass="36028">MISFSMTEEVFGAGCIAPLFDSASASTLRAVRFGNSSIRATDRIKKSEVLQVGLTCISPPPLLVSLVPSYNFARNACLPAYTLISSDYQSLNPYHCLLIPICCLHPTSFLCLLTILAPGASAQAQSNEAGVPFALQSPGQFVQCKNTTIVWQGGKPPYKLTLTPVCDAGKNASEQMYTISAPDSTSTELPINFSKDTPLIVSITDSTNMQATAPQSIVTSGDADDSCTPQIACTDSIQAPSAPNAVADTTSQSTSTGYPTDRLLTANPSATSTQTQSMTDAYSSGSTMFVVYSYASPTPTPSATATRGSESSLQDQPNAAALSSKRPALAAAACMVLISAALTLGL</sequence>
<feature type="compositionally biased region" description="Polar residues" evidence="1">
    <location>
        <begin position="266"/>
        <end position="277"/>
    </location>
</feature>
<comment type="caution">
    <text evidence="2">The sequence shown here is derived from an EMBL/GenBank/DDBJ whole genome shotgun (WGS) entry which is preliminary data.</text>
</comment>
<evidence type="ECO:0000313" key="3">
    <source>
        <dbReference type="Proteomes" id="UP000663827"/>
    </source>
</evidence>